<proteinExistence type="predicted"/>
<sequence>MNIRDIVEVQVTQGSKAGKPVSGSAQFALLMSLFNQPGPSLIDTPDTQNLHEPHALTRPIQFSHNISGNPSANIALLKALSEEPLAPGPAYQYDLVENLENQINTQI</sequence>
<comment type="caution">
    <text evidence="1">The sequence shown here is derived from an EMBL/GenBank/DDBJ whole genome shotgun (WGS) entry which is preliminary data.</text>
</comment>
<organism evidence="1 2">
    <name type="scientific">Marinomonas transparens</name>
    <dbReference type="NCBI Taxonomy" id="2795388"/>
    <lineage>
        <taxon>Bacteria</taxon>
        <taxon>Pseudomonadati</taxon>
        <taxon>Pseudomonadota</taxon>
        <taxon>Gammaproteobacteria</taxon>
        <taxon>Oceanospirillales</taxon>
        <taxon>Oceanospirillaceae</taxon>
        <taxon>Marinomonas</taxon>
    </lineage>
</organism>
<dbReference type="EMBL" id="JAEMNX010000003">
    <property type="protein sequence ID" value="MBJ7537024.1"/>
    <property type="molecule type" value="Genomic_DNA"/>
</dbReference>
<reference evidence="1" key="1">
    <citation type="submission" date="2020-12" db="EMBL/GenBank/DDBJ databases">
        <title>Marinomonas arctica sp. nov., a psychrotolerant bacterium isolated from the Arctic.</title>
        <authorList>
            <person name="Zhang Y."/>
        </authorList>
    </citation>
    <scope>NUCLEOTIDE SEQUENCE</scope>
    <source>
        <strain evidence="1">C1424</strain>
    </source>
</reference>
<evidence type="ECO:0000313" key="2">
    <source>
        <dbReference type="Proteomes" id="UP000628710"/>
    </source>
</evidence>
<accession>A0A934MVH1</accession>
<gene>
    <name evidence="1" type="ORF">I8J31_04940</name>
</gene>
<dbReference type="Proteomes" id="UP000628710">
    <property type="component" value="Unassembled WGS sequence"/>
</dbReference>
<protein>
    <submittedName>
        <fullName evidence="1">Uncharacterized protein</fullName>
    </submittedName>
</protein>
<dbReference type="AlphaFoldDB" id="A0A934MVH1"/>
<evidence type="ECO:0000313" key="1">
    <source>
        <dbReference type="EMBL" id="MBJ7537024.1"/>
    </source>
</evidence>
<dbReference type="RefSeq" id="WP_199467202.1">
    <property type="nucleotide sequence ID" value="NZ_JAEMNX010000003.1"/>
</dbReference>
<name>A0A934MVH1_9GAMM</name>
<keyword evidence="2" id="KW-1185">Reference proteome</keyword>